<evidence type="ECO:0000313" key="3">
    <source>
        <dbReference type="Proteomes" id="UP000750711"/>
    </source>
</evidence>
<dbReference type="AlphaFoldDB" id="A0A9P8RT33"/>
<reference evidence="2" key="1">
    <citation type="submission" date="2021-03" db="EMBL/GenBank/DDBJ databases">
        <title>Comparative genomics and phylogenomic investigation of the class Geoglossomycetes provide insights into ecological specialization and systematics.</title>
        <authorList>
            <person name="Melie T."/>
            <person name="Pirro S."/>
            <person name="Miller A.N."/>
            <person name="Quandt A."/>
        </authorList>
    </citation>
    <scope>NUCLEOTIDE SEQUENCE</scope>
    <source>
        <strain evidence="2">CAQ_001_2017</strain>
    </source>
</reference>
<dbReference type="PANTHER" id="PTHR14187:SF5">
    <property type="entry name" value="HEAT SHOCK 70 KDA PROTEIN 12A"/>
    <property type="match status" value="1"/>
</dbReference>
<evidence type="ECO:0008006" key="4">
    <source>
        <dbReference type="Google" id="ProtNLM"/>
    </source>
</evidence>
<proteinExistence type="predicted"/>
<organism evidence="2 3">
    <name type="scientific">Trichoglossum hirsutum</name>
    <dbReference type="NCBI Taxonomy" id="265104"/>
    <lineage>
        <taxon>Eukaryota</taxon>
        <taxon>Fungi</taxon>
        <taxon>Dikarya</taxon>
        <taxon>Ascomycota</taxon>
        <taxon>Pezizomycotina</taxon>
        <taxon>Geoglossomycetes</taxon>
        <taxon>Geoglossales</taxon>
        <taxon>Geoglossaceae</taxon>
        <taxon>Trichoglossum</taxon>
    </lineage>
</organism>
<dbReference type="CDD" id="cd10170">
    <property type="entry name" value="ASKHA_NBD_HSP70"/>
    <property type="match status" value="1"/>
</dbReference>
<keyword evidence="3" id="KW-1185">Reference proteome</keyword>
<dbReference type="Gene3D" id="3.30.420.40">
    <property type="match status" value="1"/>
</dbReference>
<dbReference type="EMBL" id="JAGHQM010000071">
    <property type="protein sequence ID" value="KAH0565665.1"/>
    <property type="molecule type" value="Genomic_DNA"/>
</dbReference>
<comment type="caution">
    <text evidence="2">The sequence shown here is derived from an EMBL/GenBank/DDBJ whole genome shotgun (WGS) entry which is preliminary data.</text>
</comment>
<dbReference type="InterPro" id="IPR043129">
    <property type="entry name" value="ATPase_NBD"/>
</dbReference>
<dbReference type="SUPFAM" id="SSF53067">
    <property type="entry name" value="Actin-like ATPase domain"/>
    <property type="match status" value="2"/>
</dbReference>
<gene>
    <name evidence="2" type="ORF">GP486_000939</name>
</gene>
<feature type="region of interest" description="Disordered" evidence="1">
    <location>
        <begin position="43"/>
        <end position="68"/>
    </location>
</feature>
<dbReference type="Proteomes" id="UP000750711">
    <property type="component" value="Unassembled WGS sequence"/>
</dbReference>
<sequence>MFIMGFGNKIKSWGTKKEKERPGFLPTPDVDVFTPLPIRDGLHRKSDGLGNSTGLERERRPYVSLSPRPPSILHPQNGAFTTFTQAASEETRLIIGIDYGTSHSGAAWTLLNSGDLPHNADISIVRGWAGDNPGEFTSNKVSSDLAYDAFGNLYWGFDIPQRDDIRKLRWLKLLLEPEPKLKNLHAQDEIAQSREILREIGLTEIEAAADYLRKLWGHIQQEIISVIGQGTFDYAKKTIVLSVPAVWSPRARKNTHCVAIEAGLSGNDLSLHMVDEPQAAAIAILSERRQSPKLGDCYVVCDAGSGTVDLISYQIKRTDPLKISEKVVGESGLCGSVFLDIAFKNFLSTFLGGDVHNAPPQNLAKMMSDFEYGIKRQFTDNDTKTYSLFMPGCQDNPRIQLMNGRMTLTKEHLYPLFQKVISDIESLIRRQLQALDRKNLTPKAILLVGDFGSSKYLHGRLRQRYGEPRNGKTIEILQPDMSWESVSTWAVRCELLGIGNIVPTDSSVHMKKRGKRGIRSNGSFGRYATELDLVVFVTLMQVNLQGQEIKDGTPTSFEFHHLFAEDEVNWAADSVQVKASLMRSDDNDAPSRITETVHLFVTVPFRIKTNFIRKHPRVMPDKKYYRVPTKIEMMMGSAELEFWSNVDGEKEKLTQVDIHTPLPSQNFRSGPLELPA</sequence>
<protein>
    <recommendedName>
        <fullName evidence="4">Hsp70 family chaperone</fullName>
    </recommendedName>
</protein>
<accession>A0A9P8RT33</accession>
<name>A0A9P8RT33_9PEZI</name>
<evidence type="ECO:0000256" key="1">
    <source>
        <dbReference type="SAM" id="MobiDB-lite"/>
    </source>
</evidence>
<evidence type="ECO:0000313" key="2">
    <source>
        <dbReference type="EMBL" id="KAH0565665.1"/>
    </source>
</evidence>
<dbReference type="PANTHER" id="PTHR14187">
    <property type="entry name" value="ALPHA KINASE/ELONGATION FACTOR 2 KINASE"/>
    <property type="match status" value="1"/>
</dbReference>